<dbReference type="RefSeq" id="WP_104374449.1">
    <property type="nucleotide sequence ID" value="NZ_PSZC01000002.1"/>
</dbReference>
<dbReference type="AlphaFoldDB" id="A0A2S6AWC2"/>
<proteinExistence type="predicted"/>
<sequence length="166" mass="18294">MASLPSTDETVPGAEPTLRPCRGRTEWPTLVEIWRSAVEATHHFLTPDDIDFYQERIASTYLSAVSLTVATLDDVAVGFSGVAGSNLEMLFIDNAYRGRGVGTALLLTAMAEIPDLRVDVNEQNPQAVGFYEHHGFVTAARSDHDADGRPFPILHLRRADHRPIPR</sequence>
<dbReference type="GO" id="GO:0016747">
    <property type="term" value="F:acyltransferase activity, transferring groups other than amino-acyl groups"/>
    <property type="evidence" value="ECO:0007669"/>
    <property type="project" value="InterPro"/>
</dbReference>
<organism evidence="5 6">
    <name type="scientific">Nocardia nova</name>
    <dbReference type="NCBI Taxonomy" id="37330"/>
    <lineage>
        <taxon>Bacteria</taxon>
        <taxon>Bacillati</taxon>
        <taxon>Actinomycetota</taxon>
        <taxon>Actinomycetes</taxon>
        <taxon>Mycobacteriales</taxon>
        <taxon>Nocardiaceae</taxon>
        <taxon>Nocardia</taxon>
    </lineage>
</organism>
<dbReference type="PANTHER" id="PTHR43800:SF1">
    <property type="entry name" value="PEPTIDYL-LYSINE N-ACETYLTRANSFERASE YJAB"/>
    <property type="match status" value="1"/>
</dbReference>
<evidence type="ECO:0000256" key="1">
    <source>
        <dbReference type="ARBA" id="ARBA00022679"/>
    </source>
</evidence>
<dbReference type="SUPFAM" id="SSF55729">
    <property type="entry name" value="Acyl-CoA N-acyltransferases (Nat)"/>
    <property type="match status" value="1"/>
</dbReference>
<dbReference type="Gene3D" id="3.40.630.30">
    <property type="match status" value="1"/>
</dbReference>
<dbReference type="InterPro" id="IPR000182">
    <property type="entry name" value="GNAT_dom"/>
</dbReference>
<comment type="caution">
    <text evidence="5">The sequence shown here is derived from an EMBL/GenBank/DDBJ whole genome shotgun (WGS) entry which is preliminary data.</text>
</comment>
<gene>
    <name evidence="5" type="ORF">C5E45_05115</name>
</gene>
<accession>A0A2S6AWC2</accession>
<dbReference type="PANTHER" id="PTHR43800">
    <property type="entry name" value="PEPTIDYL-LYSINE N-ACETYLTRANSFERASE YJAB"/>
    <property type="match status" value="1"/>
</dbReference>
<dbReference type="EMBL" id="PSZC01000002">
    <property type="protein sequence ID" value="PPJ39503.1"/>
    <property type="molecule type" value="Genomic_DNA"/>
</dbReference>
<evidence type="ECO:0000313" key="6">
    <source>
        <dbReference type="Proteomes" id="UP000239874"/>
    </source>
</evidence>
<evidence type="ECO:0000256" key="2">
    <source>
        <dbReference type="ARBA" id="ARBA00023315"/>
    </source>
</evidence>
<evidence type="ECO:0000259" key="4">
    <source>
        <dbReference type="PROSITE" id="PS51186"/>
    </source>
</evidence>
<protein>
    <submittedName>
        <fullName evidence="5">Acetyltransferase</fullName>
    </submittedName>
</protein>
<dbReference type="Pfam" id="PF13673">
    <property type="entry name" value="Acetyltransf_10"/>
    <property type="match status" value="1"/>
</dbReference>
<dbReference type="Proteomes" id="UP000239874">
    <property type="component" value="Unassembled WGS sequence"/>
</dbReference>
<reference evidence="5 6" key="1">
    <citation type="submission" date="2018-02" db="EMBL/GenBank/DDBJ databases">
        <title>8 Nocardia nova and 1 Nocardia cyriacigeorgica strain used for evolution to TMP-SMX.</title>
        <authorList>
            <person name="Mehta H."/>
            <person name="Weng J."/>
            <person name="Shamoo Y."/>
        </authorList>
    </citation>
    <scope>NUCLEOTIDE SEQUENCE [LARGE SCALE GENOMIC DNA]</scope>
    <source>
        <strain evidence="5 6">MDA3139</strain>
    </source>
</reference>
<keyword evidence="1 5" id="KW-0808">Transferase</keyword>
<dbReference type="NCBIfam" id="NF007807">
    <property type="entry name" value="PRK10514.1"/>
    <property type="match status" value="1"/>
</dbReference>
<dbReference type="InterPro" id="IPR016181">
    <property type="entry name" value="Acyl_CoA_acyltransferase"/>
</dbReference>
<keyword evidence="2" id="KW-0012">Acyltransferase</keyword>
<dbReference type="PROSITE" id="PS51186">
    <property type="entry name" value="GNAT"/>
    <property type="match status" value="1"/>
</dbReference>
<name>A0A2S6AWC2_9NOCA</name>
<feature type="region of interest" description="Disordered" evidence="3">
    <location>
        <begin position="1"/>
        <end position="21"/>
    </location>
</feature>
<evidence type="ECO:0000256" key="3">
    <source>
        <dbReference type="SAM" id="MobiDB-lite"/>
    </source>
</evidence>
<dbReference type="CDD" id="cd04301">
    <property type="entry name" value="NAT_SF"/>
    <property type="match status" value="1"/>
</dbReference>
<feature type="domain" description="N-acetyltransferase" evidence="4">
    <location>
        <begin position="16"/>
        <end position="160"/>
    </location>
</feature>
<dbReference type="OrthoDB" id="9788300at2"/>
<evidence type="ECO:0000313" key="5">
    <source>
        <dbReference type="EMBL" id="PPJ39503.1"/>
    </source>
</evidence>